<dbReference type="CDD" id="cd06257">
    <property type="entry name" value="DnaJ"/>
    <property type="match status" value="1"/>
</dbReference>
<dbReference type="Gene3D" id="1.10.287.110">
    <property type="entry name" value="DnaJ domain"/>
    <property type="match status" value="1"/>
</dbReference>
<dbReference type="EMBL" id="CAUYUJ010010452">
    <property type="protein sequence ID" value="CAK0829432.1"/>
    <property type="molecule type" value="Genomic_DNA"/>
</dbReference>
<organism evidence="4 5">
    <name type="scientific">Prorocentrum cordatum</name>
    <dbReference type="NCBI Taxonomy" id="2364126"/>
    <lineage>
        <taxon>Eukaryota</taxon>
        <taxon>Sar</taxon>
        <taxon>Alveolata</taxon>
        <taxon>Dinophyceae</taxon>
        <taxon>Prorocentrales</taxon>
        <taxon>Prorocentraceae</taxon>
        <taxon>Prorocentrum</taxon>
    </lineage>
</organism>
<dbReference type="SUPFAM" id="SSF46565">
    <property type="entry name" value="Chaperone J-domain"/>
    <property type="match status" value="1"/>
</dbReference>
<dbReference type="PROSITE" id="PS51379">
    <property type="entry name" value="4FE4S_FER_2"/>
    <property type="match status" value="1"/>
</dbReference>
<dbReference type="InterPro" id="IPR036869">
    <property type="entry name" value="J_dom_sf"/>
</dbReference>
<dbReference type="PROSITE" id="PS50076">
    <property type="entry name" value="DNAJ_2"/>
    <property type="match status" value="1"/>
</dbReference>
<dbReference type="Pfam" id="PF13370">
    <property type="entry name" value="Fer4_13"/>
    <property type="match status" value="1"/>
</dbReference>
<feature type="domain" description="J" evidence="2">
    <location>
        <begin position="36"/>
        <end position="99"/>
    </location>
</feature>
<gene>
    <name evidence="4" type="ORF">PCOR1329_LOCUS28382</name>
</gene>
<accession>A0ABN9SBT0</accession>
<dbReference type="InterPro" id="IPR001623">
    <property type="entry name" value="DnaJ_domain"/>
</dbReference>
<evidence type="ECO:0000313" key="4">
    <source>
        <dbReference type="EMBL" id="CAK0829432.1"/>
    </source>
</evidence>
<comment type="caution">
    <text evidence="4">The sequence shown here is derived from an EMBL/GenBank/DDBJ whole genome shotgun (WGS) entry which is preliminary data.</text>
</comment>
<dbReference type="Gene3D" id="3.30.70.20">
    <property type="match status" value="1"/>
</dbReference>
<dbReference type="SUPFAM" id="SSF54862">
    <property type="entry name" value="4Fe-4S ferredoxins"/>
    <property type="match status" value="1"/>
</dbReference>
<dbReference type="PRINTS" id="PR00625">
    <property type="entry name" value="JDOMAIN"/>
</dbReference>
<name>A0ABN9SBT0_9DINO</name>
<keyword evidence="5" id="KW-1185">Reference proteome</keyword>
<proteinExistence type="predicted"/>
<evidence type="ECO:0008006" key="6">
    <source>
        <dbReference type="Google" id="ProtNLM"/>
    </source>
</evidence>
<protein>
    <recommendedName>
        <fullName evidence="6">J domain-containing protein</fullName>
    </recommendedName>
</protein>
<feature type="region of interest" description="Disordered" evidence="1">
    <location>
        <begin position="123"/>
        <end position="146"/>
    </location>
</feature>
<dbReference type="Proteomes" id="UP001189429">
    <property type="component" value="Unassembled WGS sequence"/>
</dbReference>
<dbReference type="InterPro" id="IPR017896">
    <property type="entry name" value="4Fe4S_Fe-S-bd"/>
</dbReference>
<feature type="domain" description="4Fe-4S ferredoxin-type" evidence="3">
    <location>
        <begin position="158"/>
        <end position="188"/>
    </location>
</feature>
<feature type="non-terminal residue" evidence="4">
    <location>
        <position position="1"/>
    </location>
</feature>
<feature type="region of interest" description="Disordered" evidence="1">
    <location>
        <begin position="1"/>
        <end position="26"/>
    </location>
</feature>
<dbReference type="PANTHER" id="PTHR45295">
    <property type="entry name" value="CHAPERONE PROTEIN DNAJ C76, CHLOROPLASTIC"/>
    <property type="match status" value="1"/>
</dbReference>
<sequence>RGAPRRPRRAGAAPRRGRGGFDGPWAPEAQVRVPTDLYQLLGVRRTAASSEIKTAYRAKLKISHPDVAGEESGELMILLNDAYRVLSDPDERSLYDVTLARRDPTKPKVEICKDLGPTWTRSPHALKEEPTWTGTPRSLSKWDKRPPEERGEMWEKRMFAYVDPYSCISCLNCTTAAPHTFCMNAKSGKARAFAQWGDAECEIHWAIEACPVDCISWVEREDLQCLEHVTAQRLFDTNYHMECAMQVRQGTHFSGDDVFAWAESFKAKVRADEKRANSESAASASDRATALEKRTWRRRRR</sequence>
<evidence type="ECO:0000259" key="3">
    <source>
        <dbReference type="PROSITE" id="PS51379"/>
    </source>
</evidence>
<evidence type="ECO:0000313" key="5">
    <source>
        <dbReference type="Proteomes" id="UP001189429"/>
    </source>
</evidence>
<evidence type="ECO:0000259" key="2">
    <source>
        <dbReference type="PROSITE" id="PS50076"/>
    </source>
</evidence>
<feature type="non-terminal residue" evidence="4">
    <location>
        <position position="301"/>
    </location>
</feature>
<evidence type="ECO:0000256" key="1">
    <source>
        <dbReference type="SAM" id="MobiDB-lite"/>
    </source>
</evidence>
<feature type="region of interest" description="Disordered" evidence="1">
    <location>
        <begin position="272"/>
        <end position="301"/>
    </location>
</feature>
<dbReference type="Pfam" id="PF00226">
    <property type="entry name" value="DnaJ"/>
    <property type="match status" value="1"/>
</dbReference>
<dbReference type="PANTHER" id="PTHR45295:SF1">
    <property type="entry name" value="CHAPERONE PROTEIN DNAJ C76, CHLOROPLASTIC"/>
    <property type="match status" value="1"/>
</dbReference>
<reference evidence="4" key="1">
    <citation type="submission" date="2023-10" db="EMBL/GenBank/DDBJ databases">
        <authorList>
            <person name="Chen Y."/>
            <person name="Shah S."/>
            <person name="Dougan E. K."/>
            <person name="Thang M."/>
            <person name="Chan C."/>
        </authorList>
    </citation>
    <scope>NUCLEOTIDE SEQUENCE [LARGE SCALE GENOMIC DNA]</scope>
</reference>
<dbReference type="SMART" id="SM00271">
    <property type="entry name" value="DnaJ"/>
    <property type="match status" value="1"/>
</dbReference>